<sequence length="79" mass="8896">MHDAADRSLHATVRVVLIVLEWCGARPGRETVIRTIQEGAGVSFLDQSQDQSQDQCLDGWWVARCSCPMQSQRLNHSLM</sequence>
<evidence type="ECO:0008006" key="3">
    <source>
        <dbReference type="Google" id="ProtNLM"/>
    </source>
</evidence>
<accession>A0AAV2L6J2</accession>
<dbReference type="AlphaFoldDB" id="A0AAV2L6J2"/>
<gene>
    <name evidence="1" type="ORF">KC01_LOCUS25631</name>
</gene>
<reference evidence="1 2" key="1">
    <citation type="submission" date="2024-04" db="EMBL/GenBank/DDBJ databases">
        <authorList>
            <person name="Waldvogel A.-M."/>
            <person name="Schoenle A."/>
        </authorList>
    </citation>
    <scope>NUCLEOTIDE SEQUENCE [LARGE SCALE GENOMIC DNA]</scope>
</reference>
<evidence type="ECO:0000313" key="2">
    <source>
        <dbReference type="Proteomes" id="UP001497482"/>
    </source>
</evidence>
<dbReference type="EMBL" id="OZ035843">
    <property type="protein sequence ID" value="CAL1597066.1"/>
    <property type="molecule type" value="Genomic_DNA"/>
</dbReference>
<protein>
    <recommendedName>
        <fullName evidence="3">Secreted protein</fullName>
    </recommendedName>
</protein>
<name>A0AAV2L6J2_KNICA</name>
<proteinExistence type="predicted"/>
<organism evidence="1 2">
    <name type="scientific">Knipowitschia caucasica</name>
    <name type="common">Caucasian dwarf goby</name>
    <name type="synonym">Pomatoschistus caucasicus</name>
    <dbReference type="NCBI Taxonomy" id="637954"/>
    <lineage>
        <taxon>Eukaryota</taxon>
        <taxon>Metazoa</taxon>
        <taxon>Chordata</taxon>
        <taxon>Craniata</taxon>
        <taxon>Vertebrata</taxon>
        <taxon>Euteleostomi</taxon>
        <taxon>Actinopterygii</taxon>
        <taxon>Neopterygii</taxon>
        <taxon>Teleostei</taxon>
        <taxon>Neoteleostei</taxon>
        <taxon>Acanthomorphata</taxon>
        <taxon>Gobiaria</taxon>
        <taxon>Gobiiformes</taxon>
        <taxon>Gobioidei</taxon>
        <taxon>Gobiidae</taxon>
        <taxon>Gobiinae</taxon>
        <taxon>Knipowitschia</taxon>
    </lineage>
</organism>
<dbReference type="Proteomes" id="UP001497482">
    <property type="component" value="Chromosome 21"/>
</dbReference>
<keyword evidence="2" id="KW-1185">Reference proteome</keyword>
<evidence type="ECO:0000313" key="1">
    <source>
        <dbReference type="EMBL" id="CAL1597066.1"/>
    </source>
</evidence>